<evidence type="ECO:0000256" key="4">
    <source>
        <dbReference type="ARBA" id="ARBA00022741"/>
    </source>
</evidence>
<gene>
    <name evidence="8" type="ORF">MM415A00229_0005</name>
    <name evidence="7" type="ORF">MM415B01070_0021</name>
</gene>
<dbReference type="AlphaFoldDB" id="A0A6M3IUC5"/>
<comment type="catalytic activity">
    <reaction evidence="5">
        <text>a 2'-deoxyribonucleoside 5'-diphosphate + [thioredoxin]-disulfide + H2O = a ribonucleoside 5'-diphosphate + [thioredoxin]-dithiol</text>
        <dbReference type="Rhea" id="RHEA:23252"/>
        <dbReference type="Rhea" id="RHEA-COMP:10698"/>
        <dbReference type="Rhea" id="RHEA-COMP:10700"/>
        <dbReference type="ChEBI" id="CHEBI:15377"/>
        <dbReference type="ChEBI" id="CHEBI:29950"/>
        <dbReference type="ChEBI" id="CHEBI:50058"/>
        <dbReference type="ChEBI" id="CHEBI:57930"/>
        <dbReference type="ChEBI" id="CHEBI:73316"/>
        <dbReference type="EC" id="1.17.4.1"/>
    </reaction>
</comment>
<dbReference type="EC" id="1.17.4.1" evidence="2"/>
<dbReference type="InterPro" id="IPR024434">
    <property type="entry name" value="TSCPD_dom"/>
</dbReference>
<keyword evidence="4" id="KW-0547">Nucleotide-binding</keyword>
<accession>A0A6M3IUC5</accession>
<protein>
    <recommendedName>
        <fullName evidence="2">ribonucleoside-diphosphate reductase</fullName>
        <ecNumber evidence="2">1.17.4.1</ecNumber>
    </recommendedName>
</protein>
<dbReference type="GO" id="GO:0000166">
    <property type="term" value="F:nucleotide binding"/>
    <property type="evidence" value="ECO:0007669"/>
    <property type="project" value="UniProtKB-KW"/>
</dbReference>
<reference evidence="7" key="1">
    <citation type="submission" date="2020-03" db="EMBL/GenBank/DDBJ databases">
        <title>The deep terrestrial virosphere.</title>
        <authorList>
            <person name="Holmfeldt K."/>
            <person name="Nilsson E."/>
            <person name="Simone D."/>
            <person name="Lopez-Fernandez M."/>
            <person name="Wu X."/>
            <person name="de Brujin I."/>
            <person name="Lundin D."/>
            <person name="Andersson A."/>
            <person name="Bertilsson S."/>
            <person name="Dopson M."/>
        </authorList>
    </citation>
    <scope>NUCLEOTIDE SEQUENCE</scope>
    <source>
        <strain evidence="8">MM415A00229</strain>
        <strain evidence="7">MM415B01070</strain>
    </source>
</reference>
<evidence type="ECO:0000256" key="2">
    <source>
        <dbReference type="ARBA" id="ARBA00012274"/>
    </source>
</evidence>
<evidence type="ECO:0000256" key="3">
    <source>
        <dbReference type="ARBA" id="ARBA00022634"/>
    </source>
</evidence>
<dbReference type="EMBL" id="MT142523">
    <property type="protein sequence ID" value="QJA84057.1"/>
    <property type="molecule type" value="Genomic_DNA"/>
</dbReference>
<name>A0A6M3IUC5_9ZZZZ</name>
<dbReference type="GO" id="GO:0071897">
    <property type="term" value="P:DNA biosynthetic process"/>
    <property type="evidence" value="ECO:0007669"/>
    <property type="project" value="UniProtKB-KW"/>
</dbReference>
<comment type="similarity">
    <text evidence="1">Belongs to the ribonucleoside diphosphate reductase class-2 family.</text>
</comment>
<dbReference type="Pfam" id="PF12637">
    <property type="entry name" value="TSCPD"/>
    <property type="match status" value="1"/>
</dbReference>
<proteinExistence type="inferred from homology"/>
<feature type="domain" description="TSCPD" evidence="6">
    <location>
        <begin position="4"/>
        <end position="108"/>
    </location>
</feature>
<organism evidence="7">
    <name type="scientific">viral metagenome</name>
    <dbReference type="NCBI Taxonomy" id="1070528"/>
    <lineage>
        <taxon>unclassified sequences</taxon>
        <taxon>metagenomes</taxon>
        <taxon>organismal metagenomes</taxon>
    </lineage>
</organism>
<evidence type="ECO:0000313" key="8">
    <source>
        <dbReference type="EMBL" id="QJA84057.1"/>
    </source>
</evidence>
<dbReference type="GO" id="GO:0004748">
    <property type="term" value="F:ribonucleoside-diphosphate reductase activity, thioredoxin disulfide as acceptor"/>
    <property type="evidence" value="ECO:0007669"/>
    <property type="project" value="UniProtKB-EC"/>
</dbReference>
<evidence type="ECO:0000256" key="5">
    <source>
        <dbReference type="ARBA" id="ARBA00047754"/>
    </source>
</evidence>
<evidence type="ECO:0000259" key="6">
    <source>
        <dbReference type="Pfam" id="PF12637"/>
    </source>
</evidence>
<evidence type="ECO:0000256" key="1">
    <source>
        <dbReference type="ARBA" id="ARBA00007405"/>
    </source>
</evidence>
<sequence>MLKRPEILQGKAYRVPNDRGGKIWVIINHTQDCLALYEVFIYAEKGHTDLSVHTEALGRILSIALRYGVPAEELIHQMLNIRGSNPVWLDGEEIFSLPDGVAKVMKKALDNLKELNPQEEQEYIDRWNKTKRINRHQEQTQEKAGIDISSI</sequence>
<dbReference type="EMBL" id="MT141417">
    <property type="protein sequence ID" value="QJA60687.1"/>
    <property type="molecule type" value="Genomic_DNA"/>
</dbReference>
<evidence type="ECO:0000313" key="7">
    <source>
        <dbReference type="EMBL" id="QJA60687.1"/>
    </source>
</evidence>
<keyword evidence="3" id="KW-0237">DNA synthesis</keyword>